<proteinExistence type="predicted"/>
<evidence type="ECO:0000313" key="2">
    <source>
        <dbReference type="Proteomes" id="UP000029221"/>
    </source>
</evidence>
<keyword evidence="2" id="KW-1185">Reference proteome</keyword>
<sequence>MKKLAIFTLFILMTSCNSTKTALEKSNSNTEDTSVEKTQILQNSYAFLVTAKATDKDYGYSPDKPAMVGGVNSNEGPTNERRFLNALAGPNGEELEYYRAGSCCPMKSKNGFKGVALLDKYRVYYKGSKDTLDLYINMYDSRQLYIPSGLTARKF</sequence>
<dbReference type="AlphaFoldDB" id="A0A090Q499"/>
<reference evidence="1" key="1">
    <citation type="journal article" date="2014" name="Genome Announc.">
        <title>Draft Genome Sequences of Marine Flavobacterium Nonlabens Strains NR17, NR24, NR27, NR32, NR33, and Ara13.</title>
        <authorList>
            <person name="Nakanishi M."/>
            <person name="Meirelles P."/>
            <person name="Suzuki R."/>
            <person name="Takatani N."/>
            <person name="Mino S."/>
            <person name="Suda W."/>
            <person name="Oshima K."/>
            <person name="Hattori M."/>
            <person name="Ohkuma M."/>
            <person name="Hosokawa M."/>
            <person name="Miyashita K."/>
            <person name="Thompson F.L."/>
            <person name="Niwa A."/>
            <person name="Sawabe T."/>
            <person name="Sawabe T."/>
        </authorList>
    </citation>
    <scope>NUCLEOTIDE SEQUENCE [LARGE SCALE GENOMIC DNA]</scope>
    <source>
        <strain evidence="1">JCM 19294</strain>
    </source>
</reference>
<protein>
    <recommendedName>
        <fullName evidence="3">2-dehydro-3-deoxyphosphooctonate aldolase</fullName>
    </recommendedName>
</protein>
<comment type="caution">
    <text evidence="1">The sequence shown here is derived from an EMBL/GenBank/DDBJ whole genome shotgun (WGS) entry which is preliminary data.</text>
</comment>
<dbReference type="EMBL" id="BBML01000008">
    <property type="protein sequence ID" value="GAK97924.1"/>
    <property type="molecule type" value="Genomic_DNA"/>
</dbReference>
<name>A0A090Q499_9FLAO</name>
<dbReference type="eggNOG" id="ENOG5033156">
    <property type="taxonomic scope" value="Bacteria"/>
</dbReference>
<accession>A0A090Q499</accession>
<gene>
    <name evidence="1" type="ORF">JCM19294_1546</name>
</gene>
<dbReference type="Proteomes" id="UP000029221">
    <property type="component" value="Unassembled WGS sequence"/>
</dbReference>
<evidence type="ECO:0000313" key="1">
    <source>
        <dbReference type="EMBL" id="GAK97924.1"/>
    </source>
</evidence>
<dbReference type="RefSeq" id="WP_042279832.1">
    <property type="nucleotide sequence ID" value="NZ_BBML01000008.1"/>
</dbReference>
<evidence type="ECO:0008006" key="3">
    <source>
        <dbReference type="Google" id="ProtNLM"/>
    </source>
</evidence>
<organism evidence="1 2">
    <name type="scientific">Nonlabens tegetincola</name>
    <dbReference type="NCBI Taxonomy" id="323273"/>
    <lineage>
        <taxon>Bacteria</taxon>
        <taxon>Pseudomonadati</taxon>
        <taxon>Bacteroidota</taxon>
        <taxon>Flavobacteriia</taxon>
        <taxon>Flavobacteriales</taxon>
        <taxon>Flavobacteriaceae</taxon>
        <taxon>Nonlabens</taxon>
    </lineage>
</organism>
<dbReference type="PROSITE" id="PS51257">
    <property type="entry name" value="PROKAR_LIPOPROTEIN"/>
    <property type="match status" value="1"/>
</dbReference>